<evidence type="ECO:0000313" key="4">
    <source>
        <dbReference type="Proteomes" id="UP000650424"/>
    </source>
</evidence>
<sequence>MENLISDNALKPRTAASTVAGALKLLLINILIWTSMCAVGALGNYGDLVKHGTQRGYDDILWSWISSHMLMMVFSTCLYIIFMRCQKFLSTTRGIVVTYGLMLLCFLPLEIIYVDILYLLRSKQELGLLQLQQAMFDLGGFGVFLEFAWSTGAFIAVLAICTWRQGRVREQALQQSMNDILRLRLDLEEQKLNALRGQLEPHFIFNCLNAISALVRSDDKRIALTGLNRLSDLLRYALTASSKDWVRIEDEMTFIRDYLELQRLRYGERLHIHIDGDTTTILAGDCPPLLLQPLLENALRHDLDCHEGNSDIRMQFSLKDEELSIRVSNTVTDGNAANPGLGLGLPQTRARLELMYPGRASMQSGKVSDTGQSRYEVEIRMPLHMPEGAAS</sequence>
<dbReference type="EMBL" id="JACOGF010000002">
    <property type="protein sequence ID" value="MBC3916688.1"/>
    <property type="molecule type" value="Genomic_DNA"/>
</dbReference>
<feature type="transmembrane region" description="Helical" evidence="1">
    <location>
        <begin position="21"/>
        <end position="41"/>
    </location>
</feature>
<dbReference type="InterPro" id="IPR010559">
    <property type="entry name" value="Sig_transdc_His_kin_internal"/>
</dbReference>
<feature type="domain" description="Signal transduction histidine kinase internal region" evidence="2">
    <location>
        <begin position="191"/>
        <end position="270"/>
    </location>
</feature>
<comment type="caution">
    <text evidence="3">The sequence shown here is derived from an EMBL/GenBank/DDBJ whole genome shotgun (WGS) entry which is preliminary data.</text>
</comment>
<dbReference type="Gene3D" id="3.30.565.10">
    <property type="entry name" value="Histidine kinase-like ATPase, C-terminal domain"/>
    <property type="match status" value="1"/>
</dbReference>
<dbReference type="Pfam" id="PF06580">
    <property type="entry name" value="His_kinase"/>
    <property type="match status" value="1"/>
</dbReference>
<feature type="transmembrane region" description="Helical" evidence="1">
    <location>
        <begin position="61"/>
        <end position="82"/>
    </location>
</feature>
<feature type="transmembrane region" description="Helical" evidence="1">
    <location>
        <begin position="94"/>
        <end position="120"/>
    </location>
</feature>
<dbReference type="PANTHER" id="PTHR34220">
    <property type="entry name" value="SENSOR HISTIDINE KINASE YPDA"/>
    <property type="match status" value="1"/>
</dbReference>
<dbReference type="InterPro" id="IPR036890">
    <property type="entry name" value="HATPase_C_sf"/>
</dbReference>
<evidence type="ECO:0000256" key="1">
    <source>
        <dbReference type="SAM" id="Phobius"/>
    </source>
</evidence>
<keyword evidence="1" id="KW-0812">Transmembrane</keyword>
<dbReference type="Proteomes" id="UP000650424">
    <property type="component" value="Unassembled WGS sequence"/>
</dbReference>
<name>A0ABR6ZMB1_9BURK</name>
<dbReference type="SUPFAM" id="SSF55874">
    <property type="entry name" value="ATPase domain of HSP90 chaperone/DNA topoisomerase II/histidine kinase"/>
    <property type="match status" value="1"/>
</dbReference>
<reference evidence="3 4" key="1">
    <citation type="submission" date="2020-08" db="EMBL/GenBank/DDBJ databases">
        <title>Novel species isolated from subtropical streams in China.</title>
        <authorList>
            <person name="Lu H."/>
        </authorList>
    </citation>
    <scope>NUCLEOTIDE SEQUENCE [LARGE SCALE GENOMIC DNA]</scope>
    <source>
        <strain evidence="3 4">CY18W</strain>
    </source>
</reference>
<dbReference type="GO" id="GO:0016301">
    <property type="term" value="F:kinase activity"/>
    <property type="evidence" value="ECO:0007669"/>
    <property type="project" value="UniProtKB-KW"/>
</dbReference>
<keyword evidence="1" id="KW-1133">Transmembrane helix</keyword>
<evidence type="ECO:0000259" key="2">
    <source>
        <dbReference type="Pfam" id="PF06580"/>
    </source>
</evidence>
<proteinExistence type="predicted"/>
<keyword evidence="3" id="KW-0808">Transferase</keyword>
<keyword evidence="1" id="KW-0472">Membrane</keyword>
<evidence type="ECO:0000313" key="3">
    <source>
        <dbReference type="EMBL" id="MBC3916688.1"/>
    </source>
</evidence>
<dbReference type="PANTHER" id="PTHR34220:SF7">
    <property type="entry name" value="SENSOR HISTIDINE KINASE YPDA"/>
    <property type="match status" value="1"/>
</dbReference>
<gene>
    <name evidence="3" type="ORF">H8L32_04245</name>
</gene>
<dbReference type="InterPro" id="IPR050640">
    <property type="entry name" value="Bact_2-comp_sensor_kinase"/>
</dbReference>
<keyword evidence="3" id="KW-0418">Kinase</keyword>
<keyword evidence="4" id="KW-1185">Reference proteome</keyword>
<organism evidence="3 4">
    <name type="scientific">Undibacterium hunanense</name>
    <dbReference type="NCBI Taxonomy" id="2762292"/>
    <lineage>
        <taxon>Bacteria</taxon>
        <taxon>Pseudomonadati</taxon>
        <taxon>Pseudomonadota</taxon>
        <taxon>Betaproteobacteria</taxon>
        <taxon>Burkholderiales</taxon>
        <taxon>Oxalobacteraceae</taxon>
        <taxon>Undibacterium</taxon>
    </lineage>
</organism>
<feature type="transmembrane region" description="Helical" evidence="1">
    <location>
        <begin position="140"/>
        <end position="161"/>
    </location>
</feature>
<protein>
    <submittedName>
        <fullName evidence="3">Sensor histidine kinase</fullName>
    </submittedName>
</protein>
<accession>A0ABR6ZMB1</accession>